<keyword evidence="7" id="KW-0812">Transmembrane</keyword>
<accession>A0A8J3B7Z2</accession>
<dbReference type="InterPro" id="IPR044609">
    <property type="entry name" value="FKBP2/11"/>
</dbReference>
<evidence type="ECO:0000256" key="1">
    <source>
        <dbReference type="ARBA" id="ARBA00000971"/>
    </source>
</evidence>
<keyword evidence="7" id="KW-0472">Membrane</keyword>
<dbReference type="EMBL" id="BMQB01000001">
    <property type="protein sequence ID" value="GGJ80702.1"/>
    <property type="molecule type" value="Genomic_DNA"/>
</dbReference>
<dbReference type="EC" id="5.2.1.8" evidence="5"/>
<protein>
    <recommendedName>
        <fullName evidence="5">Peptidyl-prolyl cis-trans isomerase</fullName>
        <ecNumber evidence="5">5.2.1.8</ecNumber>
    </recommendedName>
</protein>
<dbReference type="PANTHER" id="PTHR45779">
    <property type="entry name" value="PEPTIDYLPROLYL ISOMERASE"/>
    <property type="match status" value="1"/>
</dbReference>
<feature type="region of interest" description="Disordered" evidence="6">
    <location>
        <begin position="63"/>
        <end position="93"/>
    </location>
</feature>
<reference evidence="9" key="2">
    <citation type="submission" date="2020-09" db="EMBL/GenBank/DDBJ databases">
        <authorList>
            <person name="Sun Q."/>
            <person name="Ohkuma M."/>
        </authorList>
    </citation>
    <scope>NUCLEOTIDE SEQUENCE</scope>
    <source>
        <strain evidence="9">JCM 3090</strain>
    </source>
</reference>
<feature type="transmembrane region" description="Helical" evidence="7">
    <location>
        <begin position="36"/>
        <end position="58"/>
    </location>
</feature>
<proteinExistence type="inferred from homology"/>
<evidence type="ECO:0000256" key="7">
    <source>
        <dbReference type="SAM" id="Phobius"/>
    </source>
</evidence>
<evidence type="ECO:0000313" key="9">
    <source>
        <dbReference type="EMBL" id="GGJ80702.1"/>
    </source>
</evidence>
<organism evidence="9 10">
    <name type="scientific">Pilimelia anulata</name>
    <dbReference type="NCBI Taxonomy" id="53371"/>
    <lineage>
        <taxon>Bacteria</taxon>
        <taxon>Bacillati</taxon>
        <taxon>Actinomycetota</taxon>
        <taxon>Actinomycetes</taxon>
        <taxon>Micromonosporales</taxon>
        <taxon>Micromonosporaceae</taxon>
        <taxon>Pilimelia</taxon>
    </lineage>
</organism>
<dbReference type="InterPro" id="IPR001179">
    <property type="entry name" value="PPIase_FKBP_dom"/>
</dbReference>
<dbReference type="SUPFAM" id="SSF54534">
    <property type="entry name" value="FKBP-like"/>
    <property type="match status" value="1"/>
</dbReference>
<evidence type="ECO:0000256" key="5">
    <source>
        <dbReference type="RuleBase" id="RU003915"/>
    </source>
</evidence>
<reference evidence="9" key="1">
    <citation type="journal article" date="2014" name="Int. J. Syst. Evol. Microbiol.">
        <title>Complete genome sequence of Corynebacterium casei LMG S-19264T (=DSM 44701T), isolated from a smear-ripened cheese.</title>
        <authorList>
            <consortium name="US DOE Joint Genome Institute (JGI-PGF)"/>
            <person name="Walter F."/>
            <person name="Albersmeier A."/>
            <person name="Kalinowski J."/>
            <person name="Ruckert C."/>
        </authorList>
    </citation>
    <scope>NUCLEOTIDE SEQUENCE</scope>
    <source>
        <strain evidence="9">JCM 3090</strain>
    </source>
</reference>
<dbReference type="InterPro" id="IPR046357">
    <property type="entry name" value="PPIase_dom_sf"/>
</dbReference>
<comment type="catalytic activity">
    <reaction evidence="1 4 5">
        <text>[protein]-peptidylproline (omega=180) = [protein]-peptidylproline (omega=0)</text>
        <dbReference type="Rhea" id="RHEA:16237"/>
        <dbReference type="Rhea" id="RHEA-COMP:10747"/>
        <dbReference type="Rhea" id="RHEA-COMP:10748"/>
        <dbReference type="ChEBI" id="CHEBI:83833"/>
        <dbReference type="ChEBI" id="CHEBI:83834"/>
        <dbReference type="EC" id="5.2.1.8"/>
    </reaction>
</comment>
<dbReference type="GO" id="GO:0003755">
    <property type="term" value="F:peptidyl-prolyl cis-trans isomerase activity"/>
    <property type="evidence" value="ECO:0007669"/>
    <property type="project" value="UniProtKB-UniRule"/>
</dbReference>
<feature type="domain" description="PPIase FKBP-type" evidence="8">
    <location>
        <begin position="116"/>
        <end position="203"/>
    </location>
</feature>
<dbReference type="PANTHER" id="PTHR45779:SF7">
    <property type="entry name" value="PEPTIDYLPROLYL ISOMERASE"/>
    <property type="match status" value="1"/>
</dbReference>
<evidence type="ECO:0000256" key="2">
    <source>
        <dbReference type="ARBA" id="ARBA00023110"/>
    </source>
</evidence>
<dbReference type="PROSITE" id="PS50059">
    <property type="entry name" value="FKBP_PPIASE"/>
    <property type="match status" value="1"/>
</dbReference>
<evidence type="ECO:0000256" key="6">
    <source>
        <dbReference type="SAM" id="MobiDB-lite"/>
    </source>
</evidence>
<keyword evidence="3 4" id="KW-0413">Isomerase</keyword>
<sequence length="203" mass="20646">MSENEQRVRPSMSGAARRIAEEMAAKKAAEAKRKRTAWIGSGIAVLVVIGAVVGIVALTGDDDKPGSPTVDASASASAAPPVAPGDKPKVTAGTGAVDKLKVTVLKPGTGAEVKSGQTITVHYVGVTYKDGKQFDASWDSGQPAEFAIGVGQVIKGWDAGLVGQKVGSRVQLDIPADQAYGETPAGGRPGGALRFVVDILAAK</sequence>
<keyword evidence="10" id="KW-1185">Reference proteome</keyword>
<dbReference type="Pfam" id="PF00254">
    <property type="entry name" value="FKBP_C"/>
    <property type="match status" value="1"/>
</dbReference>
<comment type="caution">
    <text evidence="9">The sequence shown here is derived from an EMBL/GenBank/DDBJ whole genome shotgun (WGS) entry which is preliminary data.</text>
</comment>
<evidence type="ECO:0000256" key="3">
    <source>
        <dbReference type="ARBA" id="ARBA00023235"/>
    </source>
</evidence>
<evidence type="ECO:0000259" key="8">
    <source>
        <dbReference type="PROSITE" id="PS50059"/>
    </source>
</evidence>
<dbReference type="FunFam" id="3.10.50.40:FF:000006">
    <property type="entry name" value="Peptidyl-prolyl cis-trans isomerase"/>
    <property type="match status" value="1"/>
</dbReference>
<gene>
    <name evidence="9" type="ORF">GCM10010123_08280</name>
</gene>
<evidence type="ECO:0000256" key="4">
    <source>
        <dbReference type="PROSITE-ProRule" id="PRU00277"/>
    </source>
</evidence>
<dbReference type="AlphaFoldDB" id="A0A8J3B7Z2"/>
<evidence type="ECO:0000313" key="10">
    <source>
        <dbReference type="Proteomes" id="UP000649739"/>
    </source>
</evidence>
<dbReference type="Gene3D" id="3.10.50.40">
    <property type="match status" value="1"/>
</dbReference>
<name>A0A8J3B7Z2_9ACTN</name>
<keyword evidence="7" id="KW-1133">Transmembrane helix</keyword>
<dbReference type="Proteomes" id="UP000649739">
    <property type="component" value="Unassembled WGS sequence"/>
</dbReference>
<comment type="similarity">
    <text evidence="5">Belongs to the FKBP-type PPIase family.</text>
</comment>
<keyword evidence="2 4" id="KW-0697">Rotamase</keyword>